<evidence type="ECO:0000256" key="9">
    <source>
        <dbReference type="ARBA" id="ARBA00023065"/>
    </source>
</evidence>
<feature type="transmembrane region" description="Helical" evidence="14">
    <location>
        <begin position="276"/>
        <end position="297"/>
    </location>
</feature>
<dbReference type="InterPro" id="IPR001734">
    <property type="entry name" value="Na/solute_symporter"/>
</dbReference>
<sequence length="580" mass="63231">MALHISGLITMAIFYLLVLGIGIWAFLKAKKMEKNSAGGQVEVSFLVNRRVTLAVGVLAVSTWVGGAFVIGVAETVYDPTKGLIWALIPLQISVSFIIGGLFFAKPMRDKNYITMMDPFQRKYGTTLTGLLAIIPFISEVMWVPVTLISLGVTLSVFSDLPLSLCIWISAAVGIVYTVLGGLYSVAFTDVIQLSLVFCSLWLCAPFVLASDVYTDLRQTAFNHTFQAPWLGRLEPDDVWIWIDNFLAMSVGNLAFQDFYQRTLSSSSTATARMICFIAAGVVIVLGIPPVLIGAVAASTDWNLTSYGSPSPYERGEAAMALPIILLHLTPTAVFVVGMGAIAGAAMSSTDSCLLAATSIFTTNIYTLVRHQVSEKELQWVIRLSIVVVGTVGTSLTYLDSRTLAFWILSSDLTYTVMLPQLICILFVGSSNAYGAVAGYVVAFVMRVLCGEPVFNLPAILRFPGCSLEDGVYVQRWPFKTTCMLSSLVTILVFSYATSLLFNKGILPERWDLFRVKTQEETAPADGARLENHLKLSSLYSNGPHSHQISIQSTTGLNLYHKELSGSEDKRQSDLVLAKCT</sequence>
<dbReference type="InterPro" id="IPR052244">
    <property type="entry name" value="Choline_transporter"/>
</dbReference>
<organism evidence="15 16">
    <name type="scientific">Haplochromis burtoni</name>
    <name type="common">Burton's mouthbrooder</name>
    <name type="synonym">Chromis burtoni</name>
    <dbReference type="NCBI Taxonomy" id="8153"/>
    <lineage>
        <taxon>Eukaryota</taxon>
        <taxon>Metazoa</taxon>
        <taxon>Chordata</taxon>
        <taxon>Craniata</taxon>
        <taxon>Vertebrata</taxon>
        <taxon>Euteleostomi</taxon>
        <taxon>Actinopterygii</taxon>
        <taxon>Neopterygii</taxon>
        <taxon>Teleostei</taxon>
        <taxon>Neoteleostei</taxon>
        <taxon>Acanthomorphata</taxon>
        <taxon>Ovalentaria</taxon>
        <taxon>Cichlomorphae</taxon>
        <taxon>Cichliformes</taxon>
        <taxon>Cichlidae</taxon>
        <taxon>African cichlids</taxon>
        <taxon>Pseudocrenilabrinae</taxon>
        <taxon>Haplochromini</taxon>
        <taxon>Haplochromis</taxon>
    </lineage>
</organism>
<dbReference type="PROSITE" id="PS50283">
    <property type="entry name" value="NA_SOLUT_SYMP_3"/>
    <property type="match status" value="1"/>
</dbReference>
<dbReference type="Pfam" id="PF00474">
    <property type="entry name" value="SSF"/>
    <property type="match status" value="1"/>
</dbReference>
<dbReference type="PANTHER" id="PTHR45897:SF5">
    <property type="entry name" value="HIGH AFFINITY CHOLINE TRANSPORTER 1"/>
    <property type="match status" value="1"/>
</dbReference>
<dbReference type="GeneTree" id="ENSGT00940000163454"/>
<evidence type="ECO:0000256" key="2">
    <source>
        <dbReference type="ARBA" id="ARBA00006434"/>
    </source>
</evidence>
<keyword evidence="9" id="KW-0406">Ion transport</keyword>
<feature type="transmembrane region" description="Helical" evidence="14">
    <location>
        <begin position="379"/>
        <end position="398"/>
    </location>
</feature>
<evidence type="ECO:0000256" key="6">
    <source>
        <dbReference type="ARBA" id="ARBA00022979"/>
    </source>
</evidence>
<evidence type="ECO:0000313" key="15">
    <source>
        <dbReference type="Ensembl" id="ENSHBUP00000003553.1"/>
    </source>
</evidence>
<accession>A0A3Q2V857</accession>
<evidence type="ECO:0000256" key="13">
    <source>
        <dbReference type="RuleBase" id="RU362091"/>
    </source>
</evidence>
<dbReference type="Proteomes" id="UP000264840">
    <property type="component" value="Unplaced"/>
</dbReference>
<dbReference type="GO" id="GO:0005307">
    <property type="term" value="F:choline:sodium symporter activity"/>
    <property type="evidence" value="ECO:0007669"/>
    <property type="project" value="TreeGrafter"/>
</dbReference>
<protein>
    <submittedName>
        <fullName evidence="15">High-affinity choline transporter 1-like</fullName>
    </submittedName>
</protein>
<keyword evidence="6" id="KW-0530">Neurotransmitter biosynthesis</keyword>
<dbReference type="Ensembl" id="ENSHBUT00000010192.1">
    <property type="protein sequence ID" value="ENSHBUP00000003553.1"/>
    <property type="gene ID" value="ENSHBUG00000004820.1"/>
</dbReference>
<evidence type="ECO:0000313" key="16">
    <source>
        <dbReference type="Proteomes" id="UP000264840"/>
    </source>
</evidence>
<keyword evidence="11" id="KW-0325">Glycoprotein</keyword>
<dbReference type="InterPro" id="IPR038377">
    <property type="entry name" value="Na/Glc_symporter_sf"/>
</dbReference>
<evidence type="ECO:0000256" key="4">
    <source>
        <dbReference type="ARBA" id="ARBA00022692"/>
    </source>
</evidence>
<feature type="transmembrane region" description="Helical" evidence="14">
    <location>
        <begin position="190"/>
        <end position="208"/>
    </location>
</feature>
<feature type="transmembrane region" description="Helical" evidence="14">
    <location>
        <begin position="160"/>
        <end position="183"/>
    </location>
</feature>
<dbReference type="PANTHER" id="PTHR45897">
    <property type="entry name" value="HIGH-AFFINITY CHOLINE TRANSPORTER 1"/>
    <property type="match status" value="1"/>
</dbReference>
<feature type="transmembrane region" description="Helical" evidence="14">
    <location>
        <begin position="125"/>
        <end position="148"/>
    </location>
</feature>
<feature type="transmembrane region" description="Helical" evidence="14">
    <location>
        <begin position="317"/>
        <end position="341"/>
    </location>
</feature>
<keyword evidence="3" id="KW-0813">Transport</keyword>
<evidence type="ECO:0000256" key="10">
    <source>
        <dbReference type="ARBA" id="ARBA00023136"/>
    </source>
</evidence>
<evidence type="ECO:0000256" key="14">
    <source>
        <dbReference type="SAM" id="Phobius"/>
    </source>
</evidence>
<comment type="subcellular location">
    <subcellularLocation>
        <location evidence="1">Membrane</location>
        <topology evidence="1">Multi-pass membrane protein</topology>
    </subcellularLocation>
</comment>
<keyword evidence="16" id="KW-1185">Reference proteome</keyword>
<feature type="transmembrane region" description="Helical" evidence="14">
    <location>
        <begin position="51"/>
        <end position="71"/>
    </location>
</feature>
<evidence type="ECO:0000256" key="8">
    <source>
        <dbReference type="ARBA" id="ARBA00023053"/>
    </source>
</evidence>
<keyword evidence="5" id="KW-0769">Symport</keyword>
<keyword evidence="4 14" id="KW-0812">Transmembrane</keyword>
<dbReference type="GO" id="GO:0005886">
    <property type="term" value="C:plasma membrane"/>
    <property type="evidence" value="ECO:0007669"/>
    <property type="project" value="TreeGrafter"/>
</dbReference>
<evidence type="ECO:0000256" key="11">
    <source>
        <dbReference type="ARBA" id="ARBA00023180"/>
    </source>
</evidence>
<dbReference type="AlphaFoldDB" id="A0A3Q2V857"/>
<dbReference type="GO" id="GO:0008292">
    <property type="term" value="P:acetylcholine biosynthetic process"/>
    <property type="evidence" value="ECO:0007669"/>
    <property type="project" value="TreeGrafter"/>
</dbReference>
<keyword evidence="8" id="KW-0915">Sodium</keyword>
<feature type="transmembrane region" description="Helical" evidence="14">
    <location>
        <begin position="6"/>
        <end position="27"/>
    </location>
</feature>
<dbReference type="OMA" id="PDDVWIW"/>
<keyword evidence="7 14" id="KW-1133">Transmembrane helix</keyword>
<reference evidence="15" key="1">
    <citation type="submission" date="2025-08" db="UniProtKB">
        <authorList>
            <consortium name="Ensembl"/>
        </authorList>
    </citation>
    <scope>IDENTIFICATION</scope>
</reference>
<proteinExistence type="inferred from homology"/>
<evidence type="ECO:0000256" key="3">
    <source>
        <dbReference type="ARBA" id="ARBA00022448"/>
    </source>
</evidence>
<evidence type="ECO:0000256" key="12">
    <source>
        <dbReference type="ARBA" id="ARBA00023201"/>
    </source>
</evidence>
<evidence type="ECO:0000256" key="5">
    <source>
        <dbReference type="ARBA" id="ARBA00022847"/>
    </source>
</evidence>
<reference evidence="15" key="2">
    <citation type="submission" date="2025-09" db="UniProtKB">
        <authorList>
            <consortium name="Ensembl"/>
        </authorList>
    </citation>
    <scope>IDENTIFICATION</scope>
</reference>
<comment type="similarity">
    <text evidence="2 13">Belongs to the sodium:solute symporter (SSF) (TC 2.A.21) family.</text>
</comment>
<feature type="transmembrane region" description="Helical" evidence="14">
    <location>
        <begin position="238"/>
        <end position="255"/>
    </location>
</feature>
<feature type="transmembrane region" description="Helical" evidence="14">
    <location>
        <begin position="83"/>
        <end position="104"/>
    </location>
</feature>
<dbReference type="Gene3D" id="1.20.1730.10">
    <property type="entry name" value="Sodium/glucose cotransporter"/>
    <property type="match status" value="1"/>
</dbReference>
<evidence type="ECO:0000256" key="1">
    <source>
        <dbReference type="ARBA" id="ARBA00004141"/>
    </source>
</evidence>
<dbReference type="STRING" id="8153.ENSHBUP00000003553"/>
<keyword evidence="12" id="KW-0739">Sodium transport</keyword>
<evidence type="ECO:0000256" key="7">
    <source>
        <dbReference type="ARBA" id="ARBA00022989"/>
    </source>
</evidence>
<feature type="transmembrane region" description="Helical" evidence="14">
    <location>
        <begin position="483"/>
        <end position="501"/>
    </location>
</feature>
<name>A0A3Q2V857_HAPBU</name>
<dbReference type="CDD" id="cd11474">
    <property type="entry name" value="SLC5sbd_CHT"/>
    <property type="match status" value="1"/>
</dbReference>
<keyword evidence="10 14" id="KW-0472">Membrane</keyword>